<feature type="chain" id="PRO_5039714575" evidence="2">
    <location>
        <begin position="22"/>
        <end position="346"/>
    </location>
</feature>
<dbReference type="PANTHER" id="PTHR30535:SF34">
    <property type="entry name" value="MOLYBDATE-BINDING PROTEIN MOLA"/>
    <property type="match status" value="1"/>
</dbReference>
<gene>
    <name evidence="4" type="ORF">SAMN04487752_2270</name>
</gene>
<protein>
    <submittedName>
        <fullName evidence="4">Iron complex transport system substrate-binding protein</fullName>
    </submittedName>
</protein>
<dbReference type="AlphaFoldDB" id="A0A1H1AV52"/>
<dbReference type="Proteomes" id="UP000199481">
    <property type="component" value="Unassembled WGS sequence"/>
</dbReference>
<dbReference type="RefSeq" id="WP_089977983.1">
    <property type="nucleotide sequence ID" value="NZ_CP084916.1"/>
</dbReference>
<evidence type="ECO:0000256" key="1">
    <source>
        <dbReference type="ARBA" id="ARBA00008814"/>
    </source>
</evidence>
<dbReference type="Pfam" id="PF01497">
    <property type="entry name" value="Peripla_BP_2"/>
    <property type="match status" value="1"/>
</dbReference>
<dbReference type="SUPFAM" id="SSF53807">
    <property type="entry name" value="Helical backbone' metal receptor"/>
    <property type="match status" value="1"/>
</dbReference>
<accession>A0A1H1AV52</accession>
<dbReference type="EMBL" id="FNJW01000008">
    <property type="protein sequence ID" value="SDQ43530.1"/>
    <property type="molecule type" value="Genomic_DNA"/>
</dbReference>
<comment type="similarity">
    <text evidence="1">Belongs to the bacterial solute-binding protein 8 family.</text>
</comment>
<dbReference type="InterPro" id="IPR050902">
    <property type="entry name" value="ABC_Transporter_SBP"/>
</dbReference>
<dbReference type="PROSITE" id="PS50983">
    <property type="entry name" value="FE_B12_PBP"/>
    <property type="match status" value="1"/>
</dbReference>
<feature type="signal peptide" evidence="2">
    <location>
        <begin position="1"/>
        <end position="21"/>
    </location>
</feature>
<evidence type="ECO:0000313" key="5">
    <source>
        <dbReference type="Proteomes" id="UP000199481"/>
    </source>
</evidence>
<dbReference type="InterPro" id="IPR002491">
    <property type="entry name" value="ABC_transptr_periplasmic_BD"/>
</dbReference>
<organism evidence="4 5">
    <name type="scientific">Carnobacterium viridans</name>
    <dbReference type="NCBI Taxonomy" id="174587"/>
    <lineage>
        <taxon>Bacteria</taxon>
        <taxon>Bacillati</taxon>
        <taxon>Bacillota</taxon>
        <taxon>Bacilli</taxon>
        <taxon>Lactobacillales</taxon>
        <taxon>Carnobacteriaceae</taxon>
        <taxon>Carnobacterium</taxon>
    </lineage>
</organism>
<evidence type="ECO:0000313" key="4">
    <source>
        <dbReference type="EMBL" id="SDQ43530.1"/>
    </source>
</evidence>
<dbReference type="OrthoDB" id="356537at2"/>
<name>A0A1H1AV52_9LACT</name>
<dbReference type="PROSITE" id="PS51257">
    <property type="entry name" value="PROKAR_LIPOPROTEIN"/>
    <property type="match status" value="1"/>
</dbReference>
<dbReference type="Gene3D" id="3.40.50.1980">
    <property type="entry name" value="Nitrogenase molybdenum iron protein domain"/>
    <property type="match status" value="2"/>
</dbReference>
<dbReference type="PANTHER" id="PTHR30535">
    <property type="entry name" value="VITAMIN B12-BINDING PROTEIN"/>
    <property type="match status" value="1"/>
</dbReference>
<evidence type="ECO:0000256" key="2">
    <source>
        <dbReference type="SAM" id="SignalP"/>
    </source>
</evidence>
<feature type="domain" description="Fe/B12 periplasmic-binding" evidence="3">
    <location>
        <begin position="77"/>
        <end position="346"/>
    </location>
</feature>
<keyword evidence="5" id="KW-1185">Reference proteome</keyword>
<reference evidence="5" key="1">
    <citation type="submission" date="2016-10" db="EMBL/GenBank/DDBJ databases">
        <authorList>
            <person name="Varghese N."/>
            <person name="Submissions S."/>
        </authorList>
    </citation>
    <scope>NUCLEOTIDE SEQUENCE [LARGE SCALE GENOMIC DNA]</scope>
    <source>
        <strain evidence="5">MPL-11</strain>
    </source>
</reference>
<proteinExistence type="inferred from homology"/>
<sequence length="346" mass="37215">MTILKTMKFLGLVTASTLLLGACGQKNVAEEQTAASEQSTEQTGKTTFPLTLDNYTASSEGAVFSKKEVTYESSPKSIVANNQGTAELLIQLGLAEDIVGVAALYGEGDETVTEDFSNIPVLSEGYVGKELVVGADPDIVVGRGQLFANAEWGTGTVEELNDVGIQTYIQATSTTGATFEDLYTDIDQLGKLFAVEEKAQQFSTDVKKRMDAIVAAIPDKQATLDYAYIFGAEGTKVDIYSGAADTYLNDALSYMSLENTFANATGEISVEALLEADPDVLLLVNYTGGRDPKESLADLKANDALSSLTAIKEDHIYTIDYNQFWSYGYQVLTGMEQLSAEMQSKN</sequence>
<evidence type="ECO:0000259" key="3">
    <source>
        <dbReference type="PROSITE" id="PS50983"/>
    </source>
</evidence>
<keyword evidence="2" id="KW-0732">Signal</keyword>